<dbReference type="EMBL" id="LR907451">
    <property type="protein sequence ID" value="CAD7254125.1"/>
    <property type="molecule type" value="Genomic_DNA"/>
</dbReference>
<sequence length="163" mass="18149">MPAGSRVSRPPLGVRERDGGVELRVPGRIHGRARAMQTPDRPGRMPAGSRVLHAEFGMLKRGGGVDLRVQERIQARWRGMQAPGPRRGVPGGHRVLHGEFVVRRGRVGGGDLRVQERDHGVRGELHSFRGGTRGSLRPGIRKCDLWSPQCHMRRGTLRDFLRV</sequence>
<proteinExistence type="predicted"/>
<organism evidence="1">
    <name type="scientific">Darwinula stevensoni</name>
    <dbReference type="NCBI Taxonomy" id="69355"/>
    <lineage>
        <taxon>Eukaryota</taxon>
        <taxon>Metazoa</taxon>
        <taxon>Ecdysozoa</taxon>
        <taxon>Arthropoda</taxon>
        <taxon>Crustacea</taxon>
        <taxon>Oligostraca</taxon>
        <taxon>Ostracoda</taxon>
        <taxon>Podocopa</taxon>
        <taxon>Podocopida</taxon>
        <taxon>Darwinulocopina</taxon>
        <taxon>Darwinuloidea</taxon>
        <taxon>Darwinulidae</taxon>
        <taxon>Darwinula</taxon>
    </lineage>
</organism>
<dbReference type="Proteomes" id="UP000677054">
    <property type="component" value="Unassembled WGS sequence"/>
</dbReference>
<accession>A0A7R9FT07</accession>
<reference evidence="1" key="1">
    <citation type="submission" date="2020-11" db="EMBL/GenBank/DDBJ databases">
        <authorList>
            <person name="Tran Van P."/>
        </authorList>
    </citation>
    <scope>NUCLEOTIDE SEQUENCE</scope>
</reference>
<evidence type="ECO:0000313" key="1">
    <source>
        <dbReference type="EMBL" id="CAD7254125.1"/>
    </source>
</evidence>
<evidence type="ECO:0000313" key="2">
    <source>
        <dbReference type="Proteomes" id="UP000677054"/>
    </source>
</evidence>
<gene>
    <name evidence="1" type="ORF">DSTB1V02_LOCUS13871</name>
</gene>
<dbReference type="EMBL" id="CAJPEV010007934">
    <property type="protein sequence ID" value="CAG0905018.1"/>
    <property type="molecule type" value="Genomic_DNA"/>
</dbReference>
<name>A0A7R9FT07_9CRUS</name>
<dbReference type="AlphaFoldDB" id="A0A7R9FT07"/>
<protein>
    <submittedName>
        <fullName evidence="1">Uncharacterized protein</fullName>
    </submittedName>
</protein>
<keyword evidence="2" id="KW-1185">Reference proteome</keyword>